<dbReference type="Pfam" id="PF13963">
    <property type="entry name" value="Transpos_assoc"/>
    <property type="match status" value="1"/>
</dbReference>
<gene>
    <name evidence="4" type="primary">LOC110753074</name>
</gene>
<dbReference type="Pfam" id="PF02992">
    <property type="entry name" value="Transposase_21"/>
    <property type="match status" value="1"/>
</dbReference>
<dbReference type="InterPro" id="IPR029480">
    <property type="entry name" value="Transpos_assoc"/>
</dbReference>
<dbReference type="AlphaFoldDB" id="A0A6P5S1W7"/>
<name>A0A6P5S1W7_PRUAV</name>
<dbReference type="Proteomes" id="UP000515124">
    <property type="component" value="Unplaced"/>
</dbReference>
<organism evidence="3 4">
    <name type="scientific">Prunus avium</name>
    <name type="common">Cherry</name>
    <name type="synonym">Cerasus avium</name>
    <dbReference type="NCBI Taxonomy" id="42229"/>
    <lineage>
        <taxon>Eukaryota</taxon>
        <taxon>Viridiplantae</taxon>
        <taxon>Streptophyta</taxon>
        <taxon>Embryophyta</taxon>
        <taxon>Tracheophyta</taxon>
        <taxon>Spermatophyta</taxon>
        <taxon>Magnoliopsida</taxon>
        <taxon>eudicotyledons</taxon>
        <taxon>Gunneridae</taxon>
        <taxon>Pentapetalae</taxon>
        <taxon>rosids</taxon>
        <taxon>fabids</taxon>
        <taxon>Rosales</taxon>
        <taxon>Rosaceae</taxon>
        <taxon>Amygdaloideae</taxon>
        <taxon>Amygdaleae</taxon>
        <taxon>Prunus</taxon>
    </lineage>
</organism>
<dbReference type="RefSeq" id="XP_021809574.1">
    <property type="nucleotide sequence ID" value="XM_021953882.1"/>
</dbReference>
<dbReference type="Pfam" id="PF13960">
    <property type="entry name" value="DUF4218"/>
    <property type="match status" value="1"/>
</dbReference>
<feature type="domain" description="DUF4218" evidence="1">
    <location>
        <begin position="695"/>
        <end position="807"/>
    </location>
</feature>
<sequence>MNRDWVHNKNRLSNQYKAGIESFMEVASHHMNEKNETPCPCMKCQNMNRHSLPIVKAHLWRYGMSVVYHTWIYHGEQFGIQRQDSPPTTTQEAPRLDDYTFNILNDAFPRDINIDEDLVEEDDMLGGTEDVGDDRTNMHWVETDKYEKLVAEAERELFPGCNASVLTAMVQFMHAKVLNHWSNKSFDTMLEILSDISPKPHNIPPSFYAANKMLKDLGLGHEKIDACVYDCALFYKEHEGKDKCPVCDEPRYKPSTSKKKSKVPQKVLRYIPLKPRLQRLFMSNHTAGHMRWHKDKKVDEEGIMRHPADSIAWKEFDKMYPQFAEDPRNIRLGLATDGFNPFGNMSTSYSMWPVMVVPYNLPPWMCMKEQYSILSLLIPGPKAPGKELDVYLRPLIDELKELWEQGVQTYDKLSNTIFNMRAAVIWTINDFPAYGNLSCWSTKGYKACPVCLEDTTSTKLRNKICYMGHRRYLKKNHPWRKDCQNFDGSIEMRDPPREFSGEDILLQLNQLMQRKVGKHPDNLDRKRKRTPMELNWTNKSIFFELEYWSKLKIRHNLDVMHIEKNICDNIVGTLLNIEGETKDTPNARLDLKDMNIRTNLHLDKDENGKIKKYLAEYTLEPADRRAFCEFLKFIKFPDGYAANISRNVKDGKISGLKTHDCHVLLQRILPVGIRPYLRKEVCAPLVELSSFFQQICAKTLNVVDLDRLEVDIVLILCKLEKIFPPAFFDVMVHLAYHLPREAKLGGPVGYRWMYPIERMLGKLKGYVRNRARPEGSIIEGYIANEALTFCSMYLRNVETVFSRPERNDDASETNAKLSVFIQNARPFNGYKMLLLSEREMEPIYWYILDNCEEIESFRNEHRQILESESPFNIEQRLRQSFPQWFKKRVKSLYTQESTLI</sequence>
<evidence type="ECO:0000259" key="1">
    <source>
        <dbReference type="Pfam" id="PF13960"/>
    </source>
</evidence>
<dbReference type="KEGG" id="pavi:110753074"/>
<feature type="domain" description="Transposase-associated" evidence="2">
    <location>
        <begin position="3"/>
        <end position="76"/>
    </location>
</feature>
<proteinExistence type="predicted"/>
<reference evidence="4" key="1">
    <citation type="submission" date="2025-08" db="UniProtKB">
        <authorList>
            <consortium name="RefSeq"/>
        </authorList>
    </citation>
    <scope>IDENTIFICATION</scope>
</reference>
<evidence type="ECO:0000313" key="3">
    <source>
        <dbReference type="Proteomes" id="UP000515124"/>
    </source>
</evidence>
<keyword evidence="3" id="KW-1185">Reference proteome</keyword>
<dbReference type="InterPro" id="IPR025452">
    <property type="entry name" value="DUF4218"/>
</dbReference>
<dbReference type="InterPro" id="IPR004242">
    <property type="entry name" value="Transposase_21"/>
</dbReference>
<accession>A0A6P5S1W7</accession>
<dbReference type="PANTHER" id="PTHR10775">
    <property type="entry name" value="OS08G0208400 PROTEIN"/>
    <property type="match status" value="1"/>
</dbReference>
<evidence type="ECO:0000259" key="2">
    <source>
        <dbReference type="Pfam" id="PF13963"/>
    </source>
</evidence>
<protein>
    <submittedName>
        <fullName evidence="4">Uncharacterized protein LOC110753074</fullName>
    </submittedName>
</protein>
<dbReference type="PANTHER" id="PTHR10775:SF188">
    <property type="entry name" value="TRANSPOSASE-ASSOCIATED DOMAIN-CONTAINING PROTEIN"/>
    <property type="match status" value="1"/>
</dbReference>
<dbReference type="GeneID" id="110753074"/>
<evidence type="ECO:0000313" key="4">
    <source>
        <dbReference type="RefSeq" id="XP_021809574.1"/>
    </source>
</evidence>